<keyword evidence="4" id="KW-0812">Transmembrane</keyword>
<keyword evidence="4" id="KW-1133">Transmembrane helix</keyword>
<dbReference type="EC" id="2.7.7.65" evidence="2"/>
<evidence type="ECO:0000256" key="3">
    <source>
        <dbReference type="ARBA" id="ARBA00034247"/>
    </source>
</evidence>
<feature type="domain" description="GGDEF" evidence="5">
    <location>
        <begin position="847"/>
        <end position="978"/>
    </location>
</feature>
<dbReference type="Gene3D" id="2.130.10.10">
    <property type="entry name" value="YVTN repeat-like/Quinoprotein amine dehydrogenase"/>
    <property type="match status" value="3"/>
</dbReference>
<dbReference type="PANTHER" id="PTHR45138">
    <property type="entry name" value="REGULATORY COMPONENTS OF SENSORY TRANSDUCTION SYSTEM"/>
    <property type="match status" value="1"/>
</dbReference>
<evidence type="ECO:0000313" key="6">
    <source>
        <dbReference type="EMBL" id="QDI03562.1"/>
    </source>
</evidence>
<keyword evidence="4" id="KW-0472">Membrane</keyword>
<dbReference type="EMBL" id="CP038228">
    <property type="protein sequence ID" value="QDI03562.1"/>
    <property type="molecule type" value="Genomic_DNA"/>
</dbReference>
<dbReference type="PROSITE" id="PS50887">
    <property type="entry name" value="GGDEF"/>
    <property type="match status" value="1"/>
</dbReference>
<dbReference type="NCBIfam" id="TIGR00254">
    <property type="entry name" value="GGDEF"/>
    <property type="match status" value="1"/>
</dbReference>
<dbReference type="SMART" id="SM00267">
    <property type="entry name" value="GGDEF"/>
    <property type="match status" value="1"/>
</dbReference>
<dbReference type="InterPro" id="IPR050469">
    <property type="entry name" value="Diguanylate_Cyclase"/>
</dbReference>
<dbReference type="CDD" id="cd01949">
    <property type="entry name" value="GGDEF"/>
    <property type="match status" value="1"/>
</dbReference>
<dbReference type="SUPFAM" id="SSF50952">
    <property type="entry name" value="Soluble quinoprotein glucose dehydrogenase"/>
    <property type="match status" value="1"/>
</dbReference>
<dbReference type="AlphaFoldDB" id="A0A514EC67"/>
<evidence type="ECO:0000256" key="1">
    <source>
        <dbReference type="ARBA" id="ARBA00001946"/>
    </source>
</evidence>
<dbReference type="SUPFAM" id="SSF55073">
    <property type="entry name" value="Nucleotide cyclase"/>
    <property type="match status" value="1"/>
</dbReference>
<proteinExistence type="predicted"/>
<dbReference type="Pfam" id="PF00990">
    <property type="entry name" value="GGDEF"/>
    <property type="match status" value="1"/>
</dbReference>
<protein>
    <recommendedName>
        <fullName evidence="2">diguanylate cyclase</fullName>
        <ecNumber evidence="2">2.7.7.65</ecNumber>
    </recommendedName>
</protein>
<sequence length="978" mass="109324">MTAAAHAAAEGRGMRACRPCLRTLQALLLWLALGLLLGDGARAQSIPLRRYAHDQGLLGVADTCLLQTGNGSLWVCSESGLYRFDGHRFEQVPLQGQRGHSISAASEDAEQRLWVTTFDAVYVDDGTQLRRLAPEETGALQSNKLRLANPRWGMVLLNGTQALRAVASADGRWRLQPLFDAATLARLPQLGKLGEAQSEADNLWLGCDHELCRVAADGSVTVYGQAQGLPPDRWRGVVRDRDGALWLRGDHHLMQLPAAAGRFVAQHPPGGAPLRQVVGQAQLLLDPQGRVLMRSGQSLLRWEHGRWRRFDRSNGLPDSGIAVLLFDHAGDLWMSVDGEGVVRWNGYGWIENWDVTQGMNAAPTWSILRNSQGALLLGNEAGMNRQRRADERFQPWLRDAGQQVLGLHNAADGSLWSLSALGELCHHDRQGRLLRSYPRLRVSIRRLFLDASGRIWILTTDGLYLLRPQSDDMPQRVQALPSSEYSDIQQRRDGSLWLAGAVGVFRLRDSTWTPIRLQLDGKPAQPWVSKLLIQEDGQVWAALYNPGVWQGRLDGDTLQLRPSVQPEQRELQIYLIRRTRNGWIWMGHNQGVDVYDGRRWSRLSQSQGLLWDDISESAFFEDHDGSVWIGTSKGTSHVLDPQRLFQAGAPRVTLSEFSRGGHPIAAGARLPWNQESLHIEAGSPDLYDDRNRVSLRYRFEGAQTRWIHTPNFEIEHPPLAPGEYTLELQLLDAYRHSASAPARVAFSVAPMWWRSQSMLALYVLLCGGLAIAALHWRERHLRQRERNLAELVALRTQELEHDKRELEIARAALAVKASHDSLTGLLNRAGILDALAAQMRHSVAEQQPLAVAMIDLDHFKRINDTYGHLIGDAVLTKVAKRLNTDLRESDLIGRYGGEELLGVLPGLPIPSHERLQRLRVAVCGHPLRVGSQSLAVTTSIGVAWYRPGETLQQLLARADQALYRAKHLGRNRVELQQP</sequence>
<dbReference type="InterPro" id="IPR015943">
    <property type="entry name" value="WD40/YVTN_repeat-like_dom_sf"/>
</dbReference>
<dbReference type="Pfam" id="PF07495">
    <property type="entry name" value="Y_Y_Y"/>
    <property type="match status" value="1"/>
</dbReference>
<dbReference type="Proteomes" id="UP000319349">
    <property type="component" value="Chromosome"/>
</dbReference>
<dbReference type="GO" id="GO:1902201">
    <property type="term" value="P:negative regulation of bacterial-type flagellum-dependent cell motility"/>
    <property type="evidence" value="ECO:0007669"/>
    <property type="project" value="TreeGrafter"/>
</dbReference>
<dbReference type="GO" id="GO:0043709">
    <property type="term" value="P:cell adhesion involved in single-species biofilm formation"/>
    <property type="evidence" value="ECO:0007669"/>
    <property type="project" value="TreeGrafter"/>
</dbReference>
<evidence type="ECO:0000256" key="2">
    <source>
        <dbReference type="ARBA" id="ARBA00012528"/>
    </source>
</evidence>
<dbReference type="InterPro" id="IPR043128">
    <property type="entry name" value="Rev_trsase/Diguanyl_cyclase"/>
</dbReference>
<dbReference type="SUPFAM" id="SSF63829">
    <property type="entry name" value="Calcium-dependent phosphotriesterase"/>
    <property type="match status" value="1"/>
</dbReference>
<evidence type="ECO:0000259" key="5">
    <source>
        <dbReference type="PROSITE" id="PS50887"/>
    </source>
</evidence>
<dbReference type="InterPro" id="IPR000160">
    <property type="entry name" value="GGDEF_dom"/>
</dbReference>
<gene>
    <name evidence="6" type="ORF">E4A48_07490</name>
</gene>
<comment type="catalytic activity">
    <reaction evidence="3">
        <text>2 GTP = 3',3'-c-di-GMP + 2 diphosphate</text>
        <dbReference type="Rhea" id="RHEA:24898"/>
        <dbReference type="ChEBI" id="CHEBI:33019"/>
        <dbReference type="ChEBI" id="CHEBI:37565"/>
        <dbReference type="ChEBI" id="CHEBI:58805"/>
        <dbReference type="EC" id="2.7.7.65"/>
    </reaction>
</comment>
<dbReference type="InterPro" id="IPR029787">
    <property type="entry name" value="Nucleotide_cyclase"/>
</dbReference>
<feature type="transmembrane region" description="Helical" evidence="4">
    <location>
        <begin position="759"/>
        <end position="776"/>
    </location>
</feature>
<reference evidence="6 7" key="1">
    <citation type="submission" date="2019-03" db="EMBL/GenBank/DDBJ databases">
        <title>Tal1 in Xanthomonas translucens pv. cerealis Contributes to Virulence in Bacterial Leaf Streak of Wheat.</title>
        <authorList>
            <person name="Shah S.M.A."/>
            <person name="Haq F."/>
            <person name="Ma W."/>
            <person name="Xu X."/>
            <person name="Wang S."/>
            <person name="Xu Z."/>
            <person name="Zou L."/>
            <person name="Zhu B."/>
            <person name="Chen G."/>
        </authorList>
    </citation>
    <scope>NUCLEOTIDE SEQUENCE [LARGE SCALE GENOMIC DNA]</scope>
    <source>
        <strain evidence="6 7">01</strain>
    </source>
</reference>
<keyword evidence="7" id="KW-1185">Reference proteome</keyword>
<dbReference type="Gene3D" id="2.60.40.10">
    <property type="entry name" value="Immunoglobulins"/>
    <property type="match status" value="1"/>
</dbReference>
<dbReference type="InterPro" id="IPR011041">
    <property type="entry name" value="Quinoprot_gluc/sorb_DH_b-prop"/>
</dbReference>
<dbReference type="GO" id="GO:0052621">
    <property type="term" value="F:diguanylate cyclase activity"/>
    <property type="evidence" value="ECO:0007669"/>
    <property type="project" value="UniProtKB-EC"/>
</dbReference>
<comment type="cofactor">
    <cofactor evidence="1">
        <name>Mg(2+)</name>
        <dbReference type="ChEBI" id="CHEBI:18420"/>
    </cofactor>
</comment>
<dbReference type="RefSeq" id="WP_142742154.1">
    <property type="nucleotide sequence ID" value="NZ_CP038228.1"/>
</dbReference>
<dbReference type="PANTHER" id="PTHR45138:SF9">
    <property type="entry name" value="DIGUANYLATE CYCLASE DGCM-RELATED"/>
    <property type="match status" value="1"/>
</dbReference>
<name>A0A514EC67_9XANT</name>
<dbReference type="InterPro" id="IPR011123">
    <property type="entry name" value="Y_Y_Y"/>
</dbReference>
<evidence type="ECO:0000256" key="4">
    <source>
        <dbReference type="SAM" id="Phobius"/>
    </source>
</evidence>
<dbReference type="FunFam" id="3.30.70.270:FF:000001">
    <property type="entry name" value="Diguanylate cyclase domain protein"/>
    <property type="match status" value="1"/>
</dbReference>
<accession>A0A514EC67</accession>
<dbReference type="InterPro" id="IPR013783">
    <property type="entry name" value="Ig-like_fold"/>
</dbReference>
<dbReference type="GO" id="GO:0005886">
    <property type="term" value="C:plasma membrane"/>
    <property type="evidence" value="ECO:0007669"/>
    <property type="project" value="TreeGrafter"/>
</dbReference>
<evidence type="ECO:0000313" key="7">
    <source>
        <dbReference type="Proteomes" id="UP000319349"/>
    </source>
</evidence>
<organism evidence="6 7">
    <name type="scientific">Xanthomonas cerealis pv. cerealis</name>
    <dbReference type="NCBI Taxonomy" id="152263"/>
    <lineage>
        <taxon>Bacteria</taxon>
        <taxon>Pseudomonadati</taxon>
        <taxon>Pseudomonadota</taxon>
        <taxon>Gammaproteobacteria</taxon>
        <taxon>Lysobacterales</taxon>
        <taxon>Lysobacteraceae</taxon>
        <taxon>Xanthomonas</taxon>
        <taxon>Xanthomonas translucens group</taxon>
        <taxon>Xanthomonas cerealis</taxon>
    </lineage>
</organism>
<dbReference type="Gene3D" id="3.30.70.270">
    <property type="match status" value="1"/>
</dbReference>